<dbReference type="Gene3D" id="1.25.40.10">
    <property type="entry name" value="Tetratricopeptide repeat domain"/>
    <property type="match status" value="1"/>
</dbReference>
<dbReference type="EMBL" id="VHSF01000003">
    <property type="protein sequence ID" value="TRO64348.1"/>
    <property type="molecule type" value="Genomic_DNA"/>
</dbReference>
<gene>
    <name evidence="4" type="ORF">FGM01_12715</name>
</gene>
<keyword evidence="1" id="KW-0677">Repeat</keyword>
<evidence type="ECO:0000313" key="5">
    <source>
        <dbReference type="Proteomes" id="UP000315131"/>
    </source>
</evidence>
<dbReference type="AlphaFoldDB" id="A0A550I0K5"/>
<feature type="repeat" description="TPR" evidence="3">
    <location>
        <begin position="193"/>
        <end position="226"/>
    </location>
</feature>
<dbReference type="PROSITE" id="PS50293">
    <property type="entry name" value="TPR_REGION"/>
    <property type="match status" value="1"/>
</dbReference>
<evidence type="ECO:0000256" key="1">
    <source>
        <dbReference type="ARBA" id="ARBA00022737"/>
    </source>
</evidence>
<dbReference type="InterPro" id="IPR011990">
    <property type="entry name" value="TPR-like_helical_dom_sf"/>
</dbReference>
<dbReference type="InterPro" id="IPR019734">
    <property type="entry name" value="TPR_rpt"/>
</dbReference>
<dbReference type="Pfam" id="PF13432">
    <property type="entry name" value="TPR_16"/>
    <property type="match status" value="1"/>
</dbReference>
<dbReference type="Pfam" id="PF14559">
    <property type="entry name" value="TPR_19"/>
    <property type="match status" value="1"/>
</dbReference>
<protein>
    <submittedName>
        <fullName evidence="4">Tetratricopeptide repeat protein</fullName>
    </submittedName>
</protein>
<comment type="caution">
    <text evidence="4">The sequence shown here is derived from an EMBL/GenBank/DDBJ whole genome shotgun (WGS) entry which is preliminary data.</text>
</comment>
<feature type="repeat" description="TPR" evidence="3">
    <location>
        <begin position="261"/>
        <end position="294"/>
    </location>
</feature>
<keyword evidence="2 3" id="KW-0802">TPR repeat</keyword>
<dbReference type="PROSITE" id="PS50005">
    <property type="entry name" value="TPR"/>
    <property type="match status" value="3"/>
</dbReference>
<accession>A0A550I0K5</accession>
<dbReference type="SMART" id="SM00028">
    <property type="entry name" value="TPR"/>
    <property type="match status" value="6"/>
</dbReference>
<organism evidence="4 5">
    <name type="scientific">Christiangramia sabulilitoris</name>
    <dbReference type="NCBI Taxonomy" id="2583991"/>
    <lineage>
        <taxon>Bacteria</taxon>
        <taxon>Pseudomonadati</taxon>
        <taxon>Bacteroidota</taxon>
        <taxon>Flavobacteriia</taxon>
        <taxon>Flavobacteriales</taxon>
        <taxon>Flavobacteriaceae</taxon>
        <taxon>Christiangramia</taxon>
    </lineage>
</organism>
<dbReference type="OrthoDB" id="9810596at2"/>
<evidence type="ECO:0000256" key="2">
    <source>
        <dbReference type="ARBA" id="ARBA00022803"/>
    </source>
</evidence>
<dbReference type="PANTHER" id="PTHR44858:SF1">
    <property type="entry name" value="UDP-N-ACETYLGLUCOSAMINE--PEPTIDE N-ACETYLGLUCOSAMINYLTRANSFERASE SPINDLY-RELATED"/>
    <property type="match status" value="1"/>
</dbReference>
<dbReference type="Proteomes" id="UP000315131">
    <property type="component" value="Unassembled WGS sequence"/>
</dbReference>
<dbReference type="InterPro" id="IPR050498">
    <property type="entry name" value="Ycf3"/>
</dbReference>
<reference evidence="4 5" key="1">
    <citation type="submission" date="2019-06" db="EMBL/GenBank/DDBJ databases">
        <title>Gramella sabulilitoris sp. nov., isolated from a marine sand.</title>
        <authorList>
            <person name="Yoon J.-H."/>
        </authorList>
    </citation>
    <scope>NUCLEOTIDE SEQUENCE [LARGE SCALE GENOMIC DNA]</scope>
    <source>
        <strain evidence="4 5">HSMS-1</strain>
    </source>
</reference>
<dbReference type="SUPFAM" id="SSF48452">
    <property type="entry name" value="TPR-like"/>
    <property type="match status" value="1"/>
</dbReference>
<proteinExistence type="predicted"/>
<dbReference type="RefSeq" id="WP_143411544.1">
    <property type="nucleotide sequence ID" value="NZ_VHSF01000003.1"/>
</dbReference>
<evidence type="ECO:0000256" key="3">
    <source>
        <dbReference type="PROSITE-ProRule" id="PRU00339"/>
    </source>
</evidence>
<dbReference type="PANTHER" id="PTHR44858">
    <property type="entry name" value="TETRATRICOPEPTIDE REPEAT PROTEIN 6"/>
    <property type="match status" value="1"/>
</dbReference>
<evidence type="ECO:0000313" key="4">
    <source>
        <dbReference type="EMBL" id="TRO64348.1"/>
    </source>
</evidence>
<sequence>MLRPKKKVMPGYLLFIILLQVTISKAQPESTKIADSLAAVGRHNTAIEMLQQENPKSVSILLKLAKFQQAAGKTEDALLNYRKVLVENPDRILTVLDYGELLLESGKLEQADSIFNNLTKEYPTNAGFTYRLGLTREKRKDSTAMELFFKTIQLDSTHQGALYKTAKHQLKTGKSNNAISLCKTGLNVRPNNVSLLSILGQAYFSNLQFGKAIKPFRQLIDMGESSEFILEKLAISYRQTSQVDKAIKTYKMILDINDANSAVHSNLGVIYLNKNEIRKAQQHFTMALLIKKQPVDREYLNLGLTYKRQEDYRSAYLSFTRALEENPENERALLEQAIAADAHFEDKEEILKLYQNYLNNYHEEGRKDMLSLAEYRISELKKEIHMAE</sequence>
<name>A0A550I0K5_9FLAO</name>
<feature type="repeat" description="TPR" evidence="3">
    <location>
        <begin position="296"/>
        <end position="329"/>
    </location>
</feature>
<keyword evidence="5" id="KW-1185">Reference proteome</keyword>